<dbReference type="Gramene" id="XM_028391257.1">
    <property type="protein sequence ID" value="XP_028247058.1"/>
    <property type="gene ID" value="LOC114424416"/>
</dbReference>
<dbReference type="Proteomes" id="UP000289340">
    <property type="component" value="Chromosome 8"/>
</dbReference>
<reference evidence="2" key="1">
    <citation type="submission" date="2014-07" db="EMBL/GenBank/DDBJ databases">
        <title>Identification of a novel salt tolerance gene in wild soybean by whole-genome sequencing.</title>
        <authorList>
            <person name="Lam H.-M."/>
            <person name="Qi X."/>
            <person name="Li M.-W."/>
            <person name="Liu X."/>
            <person name="Xie M."/>
            <person name="Ni M."/>
            <person name="Xu X."/>
        </authorList>
    </citation>
    <scope>NUCLEOTIDE SEQUENCE [LARGE SCALE GENOMIC DNA]</scope>
    <source>
        <tissue evidence="2">Root</tissue>
    </source>
</reference>
<dbReference type="InterPro" id="IPR009291">
    <property type="entry name" value="Vps62"/>
</dbReference>
<evidence type="ECO:0000313" key="2">
    <source>
        <dbReference type="EMBL" id="KHN21339.1"/>
    </source>
</evidence>
<organism evidence="2">
    <name type="scientific">Glycine soja</name>
    <name type="common">Wild soybean</name>
    <dbReference type="NCBI Taxonomy" id="3848"/>
    <lineage>
        <taxon>Eukaryota</taxon>
        <taxon>Viridiplantae</taxon>
        <taxon>Streptophyta</taxon>
        <taxon>Embryophyta</taxon>
        <taxon>Tracheophyta</taxon>
        <taxon>Spermatophyta</taxon>
        <taxon>Magnoliopsida</taxon>
        <taxon>eudicotyledons</taxon>
        <taxon>Gunneridae</taxon>
        <taxon>Pentapetalae</taxon>
        <taxon>rosids</taxon>
        <taxon>fabids</taxon>
        <taxon>Fabales</taxon>
        <taxon>Fabaceae</taxon>
        <taxon>Papilionoideae</taxon>
        <taxon>50 kb inversion clade</taxon>
        <taxon>NPAAA clade</taxon>
        <taxon>indigoferoid/millettioid clade</taxon>
        <taxon>Phaseoleae</taxon>
        <taxon>Glycine</taxon>
        <taxon>Glycine subgen. Soja</taxon>
    </lineage>
</organism>
<dbReference type="EMBL" id="QZWG01000008">
    <property type="protein sequence ID" value="RZB97132.1"/>
    <property type="molecule type" value="Genomic_DNA"/>
</dbReference>
<dbReference type="Pfam" id="PF06101">
    <property type="entry name" value="Vps62"/>
    <property type="match status" value="1"/>
</dbReference>
<evidence type="ECO:0000313" key="4">
    <source>
        <dbReference type="Proteomes" id="UP000289340"/>
    </source>
</evidence>
<proteinExistence type="predicted"/>
<dbReference type="EMBL" id="KN657887">
    <property type="protein sequence ID" value="KHN21339.1"/>
    <property type="molecule type" value="Genomic_DNA"/>
</dbReference>
<feature type="region of interest" description="Disordered" evidence="1">
    <location>
        <begin position="519"/>
        <end position="540"/>
    </location>
</feature>
<protein>
    <recommendedName>
        <fullName evidence="5">Vacuolar protein sorting-associated protein 62</fullName>
    </recommendedName>
</protein>
<dbReference type="PANTHER" id="PTHR48152">
    <property type="entry name" value="F1C9.34 PROTEIN"/>
    <property type="match status" value="1"/>
</dbReference>
<dbReference type="PANTHER" id="PTHR48152:SF3">
    <property type="entry name" value="DUF946 FAMILY PROTEIN (DUF946)"/>
    <property type="match status" value="1"/>
</dbReference>
<evidence type="ECO:0000256" key="1">
    <source>
        <dbReference type="SAM" id="MobiDB-lite"/>
    </source>
</evidence>
<dbReference type="AlphaFoldDB" id="A0A0B2QMD7"/>
<evidence type="ECO:0008006" key="5">
    <source>
        <dbReference type="Google" id="ProtNLM"/>
    </source>
</evidence>
<reference evidence="3 4" key="2">
    <citation type="submission" date="2018-09" db="EMBL/GenBank/DDBJ databases">
        <title>A high-quality reference genome of wild soybean provides a powerful tool to mine soybean genomes.</title>
        <authorList>
            <person name="Xie M."/>
            <person name="Chung C.Y.L."/>
            <person name="Li M.-W."/>
            <person name="Wong F.-L."/>
            <person name="Chan T.-F."/>
            <person name="Lam H.-M."/>
        </authorList>
    </citation>
    <scope>NUCLEOTIDE SEQUENCE [LARGE SCALE GENOMIC DNA]</scope>
    <source>
        <strain evidence="4">cv. W05</strain>
        <tissue evidence="3">Hypocotyl of etiolated seedlings</tissue>
    </source>
</reference>
<name>A0A0B2QMD7_GLYSO</name>
<sequence length="540" mass="60159">MHIFYSYEQLIAILDSIQPYKAMSSSLSQFKKKQNLPIETTFKLPADIPVWPPGGGFATGIIDLGGGLLVSQISTFNKVWTTYEGGPNNLGATFFEPTGLSEGFFMLGCYCQPNNKPLHGCVLVGKDNSSTSNGALAEPVDYKLVWNTKSQKIKQDGHGYIWLPISPDGYNPVGHVVTTSPEKPSLDKIRCVRSDLTDESTTCHSMKLWRTENKRFNVYDVRPIKRGIEAQGVSVGTFLAQSGGGTNSKAFPIFCLKNTKGSFSYMPNLSQIKAMIKAYSPYMYLHPMEEYLPSSVDWFFTNGAVLIEKRKGVIRESSIEPNGTNLPQGSSNDYDDATYWLDLPLDETKRVSVKKGDLASSQAYVHVKPMLGGTFTDIVMWVFYPFNGGARAKVACTNIPLRTKGEHVGDWEHLTLRISNFNGELWKVYFSQHSKGQWEDASELEFQNGNRPVAYSSLHGHALFPKPGLVMQGMRGLGVRNDAAKSDAVMDMATWFEIVAAEYLGSQIREPPRLNFCMNWGPKEGPKGPKQKDMWKGDER</sequence>
<feature type="compositionally biased region" description="Basic and acidic residues" evidence="1">
    <location>
        <begin position="524"/>
        <end position="540"/>
    </location>
</feature>
<keyword evidence="4" id="KW-1185">Reference proteome</keyword>
<accession>A0A0B2QMD7</accession>
<evidence type="ECO:0000313" key="3">
    <source>
        <dbReference type="EMBL" id="RZB97132.1"/>
    </source>
</evidence>
<gene>
    <name evidence="3" type="ORF">D0Y65_020695</name>
    <name evidence="2" type="ORF">glysoja_026540</name>
</gene>
<dbReference type="Proteomes" id="UP000053555">
    <property type="component" value="Unassembled WGS sequence"/>
</dbReference>